<gene>
    <name evidence="2" type="ORF">GRF29_8g993232</name>
</gene>
<keyword evidence="3" id="KW-1185">Reference proteome</keyword>
<proteinExistence type="predicted"/>
<dbReference type="PROSITE" id="PS51257">
    <property type="entry name" value="PROKAR_LIPOPROTEIN"/>
    <property type="match status" value="1"/>
</dbReference>
<protein>
    <recommendedName>
        <fullName evidence="4">Cyclin-like f-box protein</fullName>
    </recommendedName>
</protein>
<dbReference type="EMBL" id="WVTA01000002">
    <property type="protein sequence ID" value="KAK3215756.1"/>
    <property type="molecule type" value="Genomic_DNA"/>
</dbReference>
<feature type="chain" id="PRO_5042815124" description="Cyclin-like f-box protein" evidence="1">
    <location>
        <begin position="16"/>
        <end position="402"/>
    </location>
</feature>
<evidence type="ECO:0000256" key="1">
    <source>
        <dbReference type="SAM" id="SignalP"/>
    </source>
</evidence>
<reference evidence="2 3" key="1">
    <citation type="submission" date="2021-02" db="EMBL/GenBank/DDBJ databases">
        <title>Genome assembly of Pseudopithomyces chartarum.</title>
        <authorList>
            <person name="Jauregui R."/>
            <person name="Singh J."/>
            <person name="Voisey C."/>
        </authorList>
    </citation>
    <scope>NUCLEOTIDE SEQUENCE [LARGE SCALE GENOMIC DNA]</scope>
    <source>
        <strain evidence="2 3">AGR01</strain>
    </source>
</reference>
<comment type="caution">
    <text evidence="2">The sequence shown here is derived from an EMBL/GenBank/DDBJ whole genome shotgun (WGS) entry which is preliminary data.</text>
</comment>
<name>A0AAN6M7U9_9PLEO</name>
<evidence type="ECO:0000313" key="2">
    <source>
        <dbReference type="EMBL" id="KAK3215756.1"/>
    </source>
</evidence>
<dbReference type="AlphaFoldDB" id="A0AAN6M7U9"/>
<sequence length="402" mass="42375">MYRLAFASLVALAACSPQRGGRQRATAQQQAAQVPQGISQAADGSMILDATVNVNQLPIRFKIAAPADQFTAASGVPGAASASGANGTMGVNVLLHGDGGQSFFDFPNQNIQANTMGVALLAPDPNLFWGGGSGLQRTDGVAHAQAVNDFVQVMMPQLVAFDANNVKFTGVSGGSLLMSGFFIPAQMQNFANSAVELNCGAMPPQVDFQNQAAVMSTLRIHYQSTQSELQLLQGSIPQAVTSYEQLAAQSGLSANQINALQTVDNTPQGGHCEFDGQDFVSGVQTMLTSYSNVVQGGNGVVQGLGAPSNGNVLTGVVGNENLQFVGGRKRSAEADEMVVKRWTENLAERKENLAVRKLQLAARKETLAAKKQNVATRRRRRQSAVVEEEGVAMLACDRVSCD</sequence>
<organism evidence="2 3">
    <name type="scientific">Pseudopithomyces chartarum</name>
    <dbReference type="NCBI Taxonomy" id="1892770"/>
    <lineage>
        <taxon>Eukaryota</taxon>
        <taxon>Fungi</taxon>
        <taxon>Dikarya</taxon>
        <taxon>Ascomycota</taxon>
        <taxon>Pezizomycotina</taxon>
        <taxon>Dothideomycetes</taxon>
        <taxon>Pleosporomycetidae</taxon>
        <taxon>Pleosporales</taxon>
        <taxon>Massarineae</taxon>
        <taxon>Didymosphaeriaceae</taxon>
        <taxon>Pseudopithomyces</taxon>
    </lineage>
</organism>
<accession>A0AAN6M7U9</accession>
<evidence type="ECO:0000313" key="3">
    <source>
        <dbReference type="Proteomes" id="UP001280581"/>
    </source>
</evidence>
<evidence type="ECO:0008006" key="4">
    <source>
        <dbReference type="Google" id="ProtNLM"/>
    </source>
</evidence>
<feature type="signal peptide" evidence="1">
    <location>
        <begin position="1"/>
        <end position="15"/>
    </location>
</feature>
<dbReference type="Proteomes" id="UP001280581">
    <property type="component" value="Unassembled WGS sequence"/>
</dbReference>
<keyword evidence="1" id="KW-0732">Signal</keyword>